<name>A0A263BYF7_9BACI</name>
<reference evidence="1 2" key="2">
    <citation type="submission" date="2017-09" db="EMBL/GenBank/DDBJ databases">
        <title>Bacillus patelloidae sp. nov., isolated from the intestinal tract of a marine limpet.</title>
        <authorList>
            <person name="Liu R."/>
            <person name="Dong C."/>
            <person name="Shao Z."/>
        </authorList>
    </citation>
    <scope>NUCLEOTIDE SEQUENCE [LARGE SCALE GENOMIC DNA]</scope>
    <source>
        <strain evidence="1 2">SA5d-4</strain>
    </source>
</reference>
<proteinExistence type="predicted"/>
<comment type="caution">
    <text evidence="1">The sequence shown here is derived from an EMBL/GenBank/DDBJ whole genome shotgun (WGS) entry which is preliminary data.</text>
</comment>
<evidence type="ECO:0000313" key="1">
    <source>
        <dbReference type="EMBL" id="OZM58755.1"/>
    </source>
</evidence>
<organism evidence="1 2">
    <name type="scientific">Lottiidibacillus patelloidae</name>
    <dbReference type="NCBI Taxonomy" id="2670334"/>
    <lineage>
        <taxon>Bacteria</taxon>
        <taxon>Bacillati</taxon>
        <taxon>Bacillota</taxon>
        <taxon>Bacilli</taxon>
        <taxon>Bacillales</taxon>
        <taxon>Bacillaceae</taxon>
        <taxon>Lottiidibacillus</taxon>
    </lineage>
</organism>
<gene>
    <name evidence="1" type="ORF">CIB95_02520</name>
</gene>
<sequence>MFIGSQLDGIKFGLGPETTFVYFEHYNINHYPDKLWINIETIWSIYPSITDIIHKFKHEKSQQNEIDEIAKINSLLSVRREKVTDIKLGDITPHLFITFESGKVLFVNGYHENYECWQAGDGPDFTGDDFLIVAAPQNSISTWAPESL</sequence>
<evidence type="ECO:0000313" key="2">
    <source>
        <dbReference type="Proteomes" id="UP000217083"/>
    </source>
</evidence>
<dbReference type="Proteomes" id="UP000217083">
    <property type="component" value="Unassembled WGS sequence"/>
</dbReference>
<reference evidence="2" key="1">
    <citation type="submission" date="2017-08" db="EMBL/GenBank/DDBJ databases">
        <authorList>
            <person name="Huang Z."/>
        </authorList>
    </citation>
    <scope>NUCLEOTIDE SEQUENCE [LARGE SCALE GENOMIC DNA]</scope>
    <source>
        <strain evidence="2">SA5d-4</strain>
    </source>
</reference>
<dbReference type="AlphaFoldDB" id="A0A263BYF7"/>
<protein>
    <submittedName>
        <fullName evidence="1">Uncharacterized protein</fullName>
    </submittedName>
</protein>
<dbReference type="EMBL" id="NPIA01000001">
    <property type="protein sequence ID" value="OZM58755.1"/>
    <property type="molecule type" value="Genomic_DNA"/>
</dbReference>
<keyword evidence="2" id="KW-1185">Reference proteome</keyword>
<accession>A0A263BYF7</accession>